<evidence type="ECO:0000313" key="2">
    <source>
        <dbReference type="Proteomes" id="UP000765845"/>
    </source>
</evidence>
<protein>
    <submittedName>
        <fullName evidence="1">BrnT family toxin</fullName>
    </submittedName>
</protein>
<organism evidence="1 2">
    <name type="scientific">Spongiibacter thalassae</name>
    <dbReference type="NCBI Taxonomy" id="2721624"/>
    <lineage>
        <taxon>Bacteria</taxon>
        <taxon>Pseudomonadati</taxon>
        <taxon>Pseudomonadota</taxon>
        <taxon>Gammaproteobacteria</taxon>
        <taxon>Cellvibrionales</taxon>
        <taxon>Spongiibacteraceae</taxon>
        <taxon>Spongiibacter</taxon>
    </lineage>
</organism>
<dbReference type="Proteomes" id="UP000765845">
    <property type="component" value="Unassembled WGS sequence"/>
</dbReference>
<accession>A0ABX1GFV1</accession>
<gene>
    <name evidence="1" type="ORF">HCU74_08335</name>
</gene>
<comment type="caution">
    <text evidence="1">The sequence shown here is derived from an EMBL/GenBank/DDBJ whole genome shotgun (WGS) entry which is preliminary data.</text>
</comment>
<reference evidence="1 2" key="1">
    <citation type="submission" date="2020-04" db="EMBL/GenBank/DDBJ databases">
        <authorList>
            <person name="Yoon J."/>
        </authorList>
    </citation>
    <scope>NUCLEOTIDE SEQUENCE [LARGE SCALE GENOMIC DNA]</scope>
    <source>
        <strain evidence="1 2">KMU-166</strain>
    </source>
</reference>
<dbReference type="Pfam" id="PF04365">
    <property type="entry name" value="BrnT_toxin"/>
    <property type="match status" value="1"/>
</dbReference>
<name>A0ABX1GFV1_9GAMM</name>
<proteinExistence type="predicted"/>
<dbReference type="EMBL" id="JAAWWK010000002">
    <property type="protein sequence ID" value="NKI17423.1"/>
    <property type="molecule type" value="Genomic_DNA"/>
</dbReference>
<dbReference type="InterPro" id="IPR007460">
    <property type="entry name" value="BrnT_toxin"/>
</dbReference>
<dbReference type="InterPro" id="IPR038573">
    <property type="entry name" value="BrnT_sf"/>
</dbReference>
<sequence>MDIEFDSKKSAANTEERGISFALAADFDMDSALVVIDDRQDYGEVRYQALGYIHSRLYMLVFTERNNRIRVISLRKANKREVSAYEKATQS</sequence>
<dbReference type="Gene3D" id="3.10.450.530">
    <property type="entry name" value="Ribonuclease toxin, BrnT, of type II toxin-antitoxin system"/>
    <property type="match status" value="1"/>
</dbReference>
<keyword evidence="2" id="KW-1185">Reference proteome</keyword>
<dbReference type="RefSeq" id="WP_168449919.1">
    <property type="nucleotide sequence ID" value="NZ_JAAWWK010000002.1"/>
</dbReference>
<evidence type="ECO:0000313" key="1">
    <source>
        <dbReference type="EMBL" id="NKI17423.1"/>
    </source>
</evidence>